<comment type="caution">
    <text evidence="2">The sequence shown here is derived from an EMBL/GenBank/DDBJ whole genome shotgun (WGS) entry which is preliminary data.</text>
</comment>
<accession>S9TIK9</accession>
<gene>
    <name evidence="2" type="ORF">STCU_11038</name>
</gene>
<evidence type="ECO:0000256" key="1">
    <source>
        <dbReference type="SAM" id="MobiDB-lite"/>
    </source>
</evidence>
<evidence type="ECO:0000313" key="3">
    <source>
        <dbReference type="Proteomes" id="UP000015354"/>
    </source>
</evidence>
<feature type="compositionally biased region" description="Basic residues" evidence="1">
    <location>
        <begin position="206"/>
        <end position="218"/>
    </location>
</feature>
<dbReference type="AlphaFoldDB" id="S9TIK9"/>
<feature type="region of interest" description="Disordered" evidence="1">
    <location>
        <begin position="181"/>
        <end position="218"/>
    </location>
</feature>
<keyword evidence="3" id="KW-1185">Reference proteome</keyword>
<dbReference type="Proteomes" id="UP000015354">
    <property type="component" value="Unassembled WGS sequence"/>
</dbReference>
<protein>
    <submittedName>
        <fullName evidence="2">Uncharacterized protein</fullName>
    </submittedName>
</protein>
<reference evidence="2 3" key="1">
    <citation type="journal article" date="2013" name="PLoS ONE">
        <title>Predicting the Proteins of Angomonas deanei, Strigomonas culicis and Their Respective Endosymbionts Reveals New Aspects of the Trypanosomatidae Family.</title>
        <authorList>
            <person name="Motta M.C."/>
            <person name="Martins A.C."/>
            <person name="de Souza S.S."/>
            <person name="Catta-Preta C.M."/>
            <person name="Silva R."/>
            <person name="Klein C.C."/>
            <person name="de Almeida L.G."/>
            <person name="de Lima Cunha O."/>
            <person name="Ciapina L.P."/>
            <person name="Brocchi M."/>
            <person name="Colabardini A.C."/>
            <person name="de Araujo Lima B."/>
            <person name="Machado C.R."/>
            <person name="de Almeida Soares C.M."/>
            <person name="Probst C.M."/>
            <person name="de Menezes C.B."/>
            <person name="Thompson C.E."/>
            <person name="Bartholomeu D.C."/>
            <person name="Gradia D.F."/>
            <person name="Pavoni D.P."/>
            <person name="Grisard E.C."/>
            <person name="Fantinatti-Garboggini F."/>
            <person name="Marchini F.K."/>
            <person name="Rodrigues-Luiz G.F."/>
            <person name="Wagner G."/>
            <person name="Goldman G.H."/>
            <person name="Fietto J.L."/>
            <person name="Elias M.C."/>
            <person name="Goldman M.H."/>
            <person name="Sagot M.F."/>
            <person name="Pereira M."/>
            <person name="Stoco P.H."/>
            <person name="de Mendonca-Neto R.P."/>
            <person name="Teixeira S.M."/>
            <person name="Maciel T.E."/>
            <person name="de Oliveira Mendes T.A."/>
            <person name="Urmenyi T.P."/>
            <person name="de Souza W."/>
            <person name="Schenkman S."/>
            <person name="de Vasconcelos A.T."/>
        </authorList>
    </citation>
    <scope>NUCLEOTIDE SEQUENCE [LARGE SCALE GENOMIC DNA]</scope>
</reference>
<dbReference type="EMBL" id="ATMH01010927">
    <property type="protein sequence ID" value="EPY16719.1"/>
    <property type="molecule type" value="Genomic_DNA"/>
</dbReference>
<organism evidence="2 3">
    <name type="scientific">Strigomonas culicis</name>
    <dbReference type="NCBI Taxonomy" id="28005"/>
    <lineage>
        <taxon>Eukaryota</taxon>
        <taxon>Discoba</taxon>
        <taxon>Euglenozoa</taxon>
        <taxon>Kinetoplastea</taxon>
        <taxon>Metakinetoplastina</taxon>
        <taxon>Trypanosomatida</taxon>
        <taxon>Trypanosomatidae</taxon>
        <taxon>Strigomonadinae</taxon>
        <taxon>Strigomonas</taxon>
    </lineage>
</organism>
<name>S9TIK9_9TRYP</name>
<proteinExistence type="predicted"/>
<sequence length="218" mass="23937">MVLSHVCVPDVAFVMLDLTELEEIALLEDVHRRVCGPGGSLDDEGELLMAPAVVARNRQAAPPSARQESLLSKYFTLSSQKTSTVSALRVGADSRGGDSSIPPLTAVSASTDSSTRCKQMMVQVQGLVWRGCTDAARVDVAELACTVHYRNVPLLAVERIRATLPGAHRDMPYATYVATRGRDRGMPRRRRQASAHAAAMTAIETRKKRRTRRRGRRR</sequence>
<evidence type="ECO:0000313" key="2">
    <source>
        <dbReference type="EMBL" id="EPY16719.1"/>
    </source>
</evidence>